<evidence type="ECO:0000256" key="3">
    <source>
        <dbReference type="ARBA" id="ARBA00022692"/>
    </source>
</evidence>
<dbReference type="PROSITE" id="PS01067">
    <property type="entry name" value="SECE_SEC61G"/>
    <property type="match status" value="1"/>
</dbReference>
<dbReference type="AlphaFoldDB" id="A0A1J5SZ00"/>
<name>A0A1J5SZ00_9ZZZZ</name>
<dbReference type="GO" id="GO:0006886">
    <property type="term" value="P:intracellular protein transport"/>
    <property type="evidence" value="ECO:0007669"/>
    <property type="project" value="InterPro"/>
</dbReference>
<protein>
    <submittedName>
        <fullName evidence="9">Protein translocase subunit SecE</fullName>
    </submittedName>
</protein>
<reference evidence="9" key="1">
    <citation type="submission" date="2016-10" db="EMBL/GenBank/DDBJ databases">
        <title>Sequence of Gallionella enrichment culture.</title>
        <authorList>
            <person name="Poehlein A."/>
            <person name="Muehling M."/>
            <person name="Daniel R."/>
        </authorList>
    </citation>
    <scope>NUCLEOTIDE SEQUENCE</scope>
</reference>
<comment type="subcellular location">
    <subcellularLocation>
        <location evidence="1">Membrane</location>
    </subcellularLocation>
</comment>
<dbReference type="EMBL" id="MLJW01000027">
    <property type="protein sequence ID" value="OIR09264.1"/>
    <property type="molecule type" value="Genomic_DNA"/>
</dbReference>
<evidence type="ECO:0000256" key="6">
    <source>
        <dbReference type="ARBA" id="ARBA00023010"/>
    </source>
</evidence>
<dbReference type="Pfam" id="PF00584">
    <property type="entry name" value="SecE"/>
    <property type="match status" value="1"/>
</dbReference>
<dbReference type="NCBIfam" id="TIGR00964">
    <property type="entry name" value="secE_bact"/>
    <property type="match status" value="1"/>
</dbReference>
<dbReference type="InterPro" id="IPR005807">
    <property type="entry name" value="SecE_bac"/>
</dbReference>
<evidence type="ECO:0000256" key="1">
    <source>
        <dbReference type="ARBA" id="ARBA00004370"/>
    </source>
</evidence>
<sequence>MKNPFTSVRIFAGETYSELQKASWPTRSELRDSVIVVIVAAVLLGVFTSISDFALYQVVDLVTRLFS</sequence>
<dbReference type="InterPro" id="IPR001901">
    <property type="entry name" value="Translocase_SecE/Sec61-g"/>
</dbReference>
<keyword evidence="5 8" id="KW-1133">Transmembrane helix</keyword>
<evidence type="ECO:0000256" key="8">
    <source>
        <dbReference type="SAM" id="Phobius"/>
    </source>
</evidence>
<evidence type="ECO:0000256" key="7">
    <source>
        <dbReference type="ARBA" id="ARBA00023136"/>
    </source>
</evidence>
<feature type="transmembrane region" description="Helical" evidence="8">
    <location>
        <begin position="34"/>
        <end position="59"/>
    </location>
</feature>
<dbReference type="InterPro" id="IPR038379">
    <property type="entry name" value="SecE_sf"/>
</dbReference>
<evidence type="ECO:0000256" key="4">
    <source>
        <dbReference type="ARBA" id="ARBA00022927"/>
    </source>
</evidence>
<keyword evidence="2" id="KW-0813">Transport</keyword>
<dbReference type="GO" id="GO:0016020">
    <property type="term" value="C:membrane"/>
    <property type="evidence" value="ECO:0007669"/>
    <property type="project" value="UniProtKB-SubCell"/>
</dbReference>
<dbReference type="GO" id="GO:0008320">
    <property type="term" value="F:protein transmembrane transporter activity"/>
    <property type="evidence" value="ECO:0007669"/>
    <property type="project" value="InterPro"/>
</dbReference>
<organism evidence="9">
    <name type="scientific">mine drainage metagenome</name>
    <dbReference type="NCBI Taxonomy" id="410659"/>
    <lineage>
        <taxon>unclassified sequences</taxon>
        <taxon>metagenomes</taxon>
        <taxon>ecological metagenomes</taxon>
    </lineage>
</organism>
<dbReference type="Gene3D" id="1.20.5.1030">
    <property type="entry name" value="Preprotein translocase secy subunit"/>
    <property type="match status" value="1"/>
</dbReference>
<proteinExistence type="predicted"/>
<evidence type="ECO:0000256" key="5">
    <source>
        <dbReference type="ARBA" id="ARBA00022989"/>
    </source>
</evidence>
<evidence type="ECO:0000256" key="2">
    <source>
        <dbReference type="ARBA" id="ARBA00022448"/>
    </source>
</evidence>
<keyword evidence="7 8" id="KW-0472">Membrane</keyword>
<keyword evidence="4" id="KW-0653">Protein transport</keyword>
<gene>
    <name evidence="9" type="primary">secE_3</name>
    <name evidence="9" type="ORF">GALL_84970</name>
</gene>
<dbReference type="GO" id="GO:0006605">
    <property type="term" value="P:protein targeting"/>
    <property type="evidence" value="ECO:0007669"/>
    <property type="project" value="InterPro"/>
</dbReference>
<accession>A0A1J5SZ00</accession>
<comment type="caution">
    <text evidence="9">The sequence shown here is derived from an EMBL/GenBank/DDBJ whole genome shotgun (WGS) entry which is preliminary data.</text>
</comment>
<dbReference type="GO" id="GO:0009306">
    <property type="term" value="P:protein secretion"/>
    <property type="evidence" value="ECO:0007669"/>
    <property type="project" value="InterPro"/>
</dbReference>
<keyword evidence="6" id="KW-0811">Translocation</keyword>
<evidence type="ECO:0000313" key="9">
    <source>
        <dbReference type="EMBL" id="OIR09264.1"/>
    </source>
</evidence>
<keyword evidence="3 8" id="KW-0812">Transmembrane</keyword>